<dbReference type="AlphaFoldDB" id="A0A0K1W1J7"/>
<dbReference type="PANTHER" id="PTHR47618">
    <property type="entry name" value="BIFUNCTIONAL OLIGORIBONUCLEASE AND PAP PHOSPHATASE NRNA"/>
    <property type="match status" value="1"/>
</dbReference>
<dbReference type="GO" id="GO:0003676">
    <property type="term" value="F:nucleic acid binding"/>
    <property type="evidence" value="ECO:0007669"/>
    <property type="project" value="InterPro"/>
</dbReference>
<feature type="domain" description="DHHA1" evidence="2">
    <location>
        <begin position="230"/>
        <end position="311"/>
    </location>
</feature>
<evidence type="ECO:0000259" key="1">
    <source>
        <dbReference type="Pfam" id="PF01368"/>
    </source>
</evidence>
<dbReference type="PANTHER" id="PTHR47618:SF1">
    <property type="entry name" value="BIFUNCTIONAL OLIGORIBONUCLEASE AND PAP PHOSPHATASE NRNA"/>
    <property type="match status" value="1"/>
</dbReference>
<proteinExistence type="predicted"/>
<reference evidence="3 4" key="1">
    <citation type="journal article" date="2015" name="Genome Announc.">
        <title>Complete Genome Sequence of Spiroplasma litorale TN-1T (DSM 21781), a Bacterium Isolated from a Green-Eyed Horsefly (Tabanus nigrovittatus).</title>
        <authorList>
            <person name="Lo W.S."/>
            <person name="Lai Y.C."/>
            <person name="Lien Y.W."/>
            <person name="Wang T.H."/>
            <person name="Kuo C.H."/>
        </authorList>
    </citation>
    <scope>NUCLEOTIDE SEQUENCE [LARGE SCALE GENOMIC DNA]</scope>
    <source>
        <strain evidence="3 4">TN-1</strain>
    </source>
</reference>
<dbReference type="PATRIC" id="fig|216942.3.peg.406"/>
<dbReference type="STRING" id="216942.SLITO_v1c04030"/>
<dbReference type="Gene3D" id="3.10.310.30">
    <property type="match status" value="1"/>
</dbReference>
<dbReference type="InterPro" id="IPR001667">
    <property type="entry name" value="DDH_dom"/>
</dbReference>
<dbReference type="Pfam" id="PF02272">
    <property type="entry name" value="DHHA1"/>
    <property type="match status" value="1"/>
</dbReference>
<sequence>MINILIKELLKHNKIIILRHIFPDLDAIGSQMGLYQFIKDNFSDKEVLVSGHVPPEYSSIGLSNDLKKEDYKNALVIITDTPITSRIDIKDINYLKEAKTIFKIDHHINVENFADVEIVDDSYPATCELLTVIFNSKNYIFSNKTAYYLFHGLVTDTDRFLYRNVTSRTFEAASILMNKKIDINKIYNNIYSLEDNYLRMKGYILCNYVLTQNNLAYIIIDKKILDKYKIKNPHQVSLWVNILGELKSAKIWIFFVQNDNHIRVEFRSSKYSVREIAIKYGGGGHKSASGAKVKDFIECQKIISYCNELLKNNQN</sequence>
<name>A0A0K1W1J7_9MOLU</name>
<dbReference type="RefSeq" id="WP_075058150.1">
    <property type="nucleotide sequence ID" value="NZ_CP012357.1"/>
</dbReference>
<dbReference type="SUPFAM" id="SSF64182">
    <property type="entry name" value="DHH phosphoesterases"/>
    <property type="match status" value="1"/>
</dbReference>
<evidence type="ECO:0000313" key="3">
    <source>
        <dbReference type="EMBL" id="AKX34056.1"/>
    </source>
</evidence>
<dbReference type="Gene3D" id="3.90.1640.10">
    <property type="entry name" value="inorganic pyrophosphatase (n-terminal core)"/>
    <property type="match status" value="1"/>
</dbReference>
<dbReference type="InterPro" id="IPR051319">
    <property type="entry name" value="Oligoribo/pAp-PDE_c-di-AMP_PDE"/>
</dbReference>
<protein>
    <submittedName>
        <fullName evidence="3">Phosphoesterase RecJ domain-containing protein</fullName>
    </submittedName>
</protein>
<dbReference type="InterPro" id="IPR038763">
    <property type="entry name" value="DHH_sf"/>
</dbReference>
<gene>
    <name evidence="3" type="ORF">SLITO_v1c04030</name>
</gene>
<dbReference type="KEGG" id="sll:SLITO_v1c04030"/>
<dbReference type="InterPro" id="IPR003156">
    <property type="entry name" value="DHHA1_dom"/>
</dbReference>
<dbReference type="OrthoDB" id="9803668at2"/>
<dbReference type="Pfam" id="PF01368">
    <property type="entry name" value="DHH"/>
    <property type="match status" value="1"/>
</dbReference>
<evidence type="ECO:0000259" key="2">
    <source>
        <dbReference type="Pfam" id="PF02272"/>
    </source>
</evidence>
<accession>A0A0K1W1J7</accession>
<evidence type="ECO:0000313" key="4">
    <source>
        <dbReference type="Proteomes" id="UP000067476"/>
    </source>
</evidence>
<dbReference type="Proteomes" id="UP000067476">
    <property type="component" value="Chromosome"/>
</dbReference>
<organism evidence="3 4">
    <name type="scientific">Spiroplasma litorale</name>
    <dbReference type="NCBI Taxonomy" id="216942"/>
    <lineage>
        <taxon>Bacteria</taxon>
        <taxon>Bacillati</taxon>
        <taxon>Mycoplasmatota</taxon>
        <taxon>Mollicutes</taxon>
        <taxon>Entomoplasmatales</taxon>
        <taxon>Spiroplasmataceae</taxon>
        <taxon>Spiroplasma</taxon>
    </lineage>
</organism>
<feature type="domain" description="DDH" evidence="1">
    <location>
        <begin position="14"/>
        <end position="135"/>
    </location>
</feature>
<keyword evidence="4" id="KW-1185">Reference proteome</keyword>
<dbReference type="EMBL" id="CP012357">
    <property type="protein sequence ID" value="AKX34056.1"/>
    <property type="molecule type" value="Genomic_DNA"/>
</dbReference>